<comment type="subcellular location">
    <subcellularLocation>
        <location evidence="1">Cell projection</location>
        <location evidence="1">Cilium</location>
    </subcellularLocation>
</comment>
<keyword evidence="3 7" id="KW-0175">Coiled coil</keyword>
<dbReference type="Pfam" id="PF13870">
    <property type="entry name" value="CCDC113_CCDC96_CC"/>
    <property type="match status" value="1"/>
</dbReference>
<keyword evidence="11" id="KW-1185">Reference proteome</keyword>
<evidence type="ECO:0000256" key="4">
    <source>
        <dbReference type="ARBA" id="ARBA00023273"/>
    </source>
</evidence>
<evidence type="ECO:0000313" key="11">
    <source>
        <dbReference type="Proteomes" id="UP000037460"/>
    </source>
</evidence>
<comment type="similarity">
    <text evidence="5">Belongs to the CFAP263 family.</text>
</comment>
<reference evidence="11" key="1">
    <citation type="journal article" date="2015" name="PLoS Genet.">
        <title>Genome Sequence and Transcriptome Analyses of Chrysochromulina tobin: Metabolic Tools for Enhanced Algal Fitness in the Prominent Order Prymnesiales (Haptophyceae).</title>
        <authorList>
            <person name="Hovde B.T."/>
            <person name="Deodato C.R."/>
            <person name="Hunsperger H.M."/>
            <person name="Ryken S.A."/>
            <person name="Yost W."/>
            <person name="Jha R.K."/>
            <person name="Patterson J."/>
            <person name="Monnat R.J. Jr."/>
            <person name="Barlow S.B."/>
            <person name="Starkenburg S.R."/>
            <person name="Cattolico R.A."/>
        </authorList>
    </citation>
    <scope>NUCLEOTIDE SEQUENCE</scope>
    <source>
        <strain evidence="11">CCMP291</strain>
    </source>
</reference>
<accession>A0A0M0JET9</accession>
<dbReference type="GO" id="GO:0005930">
    <property type="term" value="C:axoneme"/>
    <property type="evidence" value="ECO:0007669"/>
    <property type="project" value="TreeGrafter"/>
</dbReference>
<dbReference type="Proteomes" id="UP000037460">
    <property type="component" value="Unassembled WGS sequence"/>
</dbReference>
<dbReference type="PANTHER" id="PTHR15654">
    <property type="entry name" value="COILED-COIL DOMAIN-CONTAINING PROTEIN 113-RELATED"/>
    <property type="match status" value="1"/>
</dbReference>
<name>A0A0M0JET9_9EUKA</name>
<keyword evidence="4" id="KW-0966">Cell projection</keyword>
<evidence type="ECO:0000259" key="9">
    <source>
        <dbReference type="Pfam" id="PF13870"/>
    </source>
</evidence>
<organism evidence="10 11">
    <name type="scientific">Chrysochromulina tobinii</name>
    <dbReference type="NCBI Taxonomy" id="1460289"/>
    <lineage>
        <taxon>Eukaryota</taxon>
        <taxon>Haptista</taxon>
        <taxon>Haptophyta</taxon>
        <taxon>Prymnesiophyceae</taxon>
        <taxon>Prymnesiales</taxon>
        <taxon>Chrysochromulinaceae</taxon>
        <taxon>Chrysochromulina</taxon>
    </lineage>
</organism>
<dbReference type="AlphaFoldDB" id="A0A0M0JET9"/>
<dbReference type="EMBL" id="JWZX01003042">
    <property type="protein sequence ID" value="KOO24887.1"/>
    <property type="molecule type" value="Genomic_DNA"/>
</dbReference>
<feature type="region of interest" description="Disordered" evidence="8">
    <location>
        <begin position="40"/>
        <end position="59"/>
    </location>
</feature>
<keyword evidence="2" id="KW-0970">Cilium biogenesis/degradation</keyword>
<feature type="domain" description="CCDC113/CCDC96 coiled-coil" evidence="9">
    <location>
        <begin position="149"/>
        <end position="320"/>
    </location>
</feature>
<evidence type="ECO:0000256" key="7">
    <source>
        <dbReference type="SAM" id="Coils"/>
    </source>
</evidence>
<dbReference type="OrthoDB" id="10259713at2759"/>
<evidence type="ECO:0000313" key="10">
    <source>
        <dbReference type="EMBL" id="KOO24887.1"/>
    </source>
</evidence>
<evidence type="ECO:0000256" key="2">
    <source>
        <dbReference type="ARBA" id="ARBA00022794"/>
    </source>
</evidence>
<dbReference type="PANTHER" id="PTHR15654:SF2">
    <property type="entry name" value="COILED-COIL DOMAIN-CONTAINING PROTEIN 113"/>
    <property type="match status" value="1"/>
</dbReference>
<keyword evidence="10" id="KW-0969">Cilium</keyword>
<dbReference type="InterPro" id="IPR051885">
    <property type="entry name" value="CC_CF"/>
</dbReference>
<feature type="coiled-coil region" evidence="7">
    <location>
        <begin position="154"/>
        <end position="283"/>
    </location>
</feature>
<sequence length="334" mass="38915">MAEGLDDTQEQELEELLRFNETLVRENELFESHLQRTAPALLADDDEKGKRKGAAKRSQMTLLTPEQKYDIAVQEMDELREEIALTKRNSEQLLDTLRARMEECDVRIAEIKKDAYEFKRDIVTGAENFRTGKTIAEKAVRYMEEKLNAKAAIAEKLRLKNATLKSQYQKVEGQLQQKEDMGEVLHVIDFDQLKIENQQYLEKIEERNNELLRLKLTTGNTVQVLNTLKHKLNNLTTESELLKRETTARKESLAKISEEITRVEQEKEQAARLDRKLRREENTESNMPQVLEYVQQKAEAFVLESQLNAWKRKVGIAEMENRRLQSLARKAGLR</sequence>
<evidence type="ECO:0000256" key="5">
    <source>
        <dbReference type="ARBA" id="ARBA00044506"/>
    </source>
</evidence>
<comment type="caution">
    <text evidence="10">The sequence shown here is derived from an EMBL/GenBank/DDBJ whole genome shotgun (WGS) entry which is preliminary data.</text>
</comment>
<keyword evidence="10" id="KW-0282">Flagellum</keyword>
<evidence type="ECO:0000256" key="6">
    <source>
        <dbReference type="ARBA" id="ARBA00044798"/>
    </source>
</evidence>
<evidence type="ECO:0000256" key="8">
    <source>
        <dbReference type="SAM" id="MobiDB-lite"/>
    </source>
</evidence>
<dbReference type="GO" id="GO:0036064">
    <property type="term" value="C:ciliary basal body"/>
    <property type="evidence" value="ECO:0007669"/>
    <property type="project" value="TreeGrafter"/>
</dbReference>
<proteinExistence type="inferred from homology"/>
<evidence type="ECO:0000256" key="3">
    <source>
        <dbReference type="ARBA" id="ARBA00023054"/>
    </source>
</evidence>
<dbReference type="InterPro" id="IPR025254">
    <property type="entry name" value="CCDC113/CCDC96_CC"/>
</dbReference>
<gene>
    <name evidence="10" type="ORF">Ctob_008540</name>
</gene>
<feature type="coiled-coil region" evidence="7">
    <location>
        <begin position="69"/>
        <end position="114"/>
    </location>
</feature>
<protein>
    <recommendedName>
        <fullName evidence="6">Cilia- and flagella-associated protein 263</fullName>
    </recommendedName>
</protein>
<evidence type="ECO:0000256" key="1">
    <source>
        <dbReference type="ARBA" id="ARBA00004138"/>
    </source>
</evidence>
<dbReference type="GO" id="GO:0060271">
    <property type="term" value="P:cilium assembly"/>
    <property type="evidence" value="ECO:0007669"/>
    <property type="project" value="TreeGrafter"/>
</dbReference>